<sequence>MATPITGDLASQVKASPQQGVTLHNMPVYPMSVLRDINSKLNQKAESGKKYGALVTASGNAKPVLYQAGGSNPESPWLAVTNDGADIIPAVPGA</sequence>
<name>A0A2H4P7R6_9CAUD</name>
<keyword evidence="2" id="KW-1185">Reference proteome</keyword>
<evidence type="ECO:0000313" key="2">
    <source>
        <dbReference type="Proteomes" id="UP000240374"/>
    </source>
</evidence>
<protein>
    <submittedName>
        <fullName evidence="1">Uncharacterized protein</fullName>
    </submittedName>
</protein>
<dbReference type="Proteomes" id="UP000240374">
    <property type="component" value="Segment"/>
</dbReference>
<organism evidence="1 2">
    <name type="scientific">Pseudomonas phage uligo</name>
    <dbReference type="NCBI Taxonomy" id="2048979"/>
    <lineage>
        <taxon>Viruses</taxon>
        <taxon>Duplodnaviria</taxon>
        <taxon>Heunggongvirae</taxon>
        <taxon>Uroviricota</taxon>
        <taxon>Caudoviricetes</taxon>
        <taxon>Autographivirales</taxon>
        <taxon>Autosignataviridae</taxon>
        <taxon>Colwellvirinae</taxon>
        <taxon>Uliginvirus</taxon>
        <taxon>Uliginvirus uligo</taxon>
    </lineage>
</organism>
<proteinExistence type="predicted"/>
<accession>A0A2H4P7R6</accession>
<evidence type="ECO:0000313" key="1">
    <source>
        <dbReference type="EMBL" id="ATW58201.1"/>
    </source>
</evidence>
<dbReference type="EMBL" id="MG018929">
    <property type="protein sequence ID" value="ATW58201.1"/>
    <property type="molecule type" value="Genomic_DNA"/>
</dbReference>
<reference evidence="1" key="1">
    <citation type="submission" date="2018-04" db="EMBL/GenBank/DDBJ databases">
        <authorList>
            <person name="Djurhuus A.M."/>
            <person name="Carstens A.B."/>
            <person name="Hansen L.H."/>
        </authorList>
    </citation>
    <scope>NUCLEOTIDE SEQUENCE</scope>
</reference>